<organism evidence="1 2">
    <name type="scientific">Frankliniella fusca</name>
    <dbReference type="NCBI Taxonomy" id="407009"/>
    <lineage>
        <taxon>Eukaryota</taxon>
        <taxon>Metazoa</taxon>
        <taxon>Ecdysozoa</taxon>
        <taxon>Arthropoda</taxon>
        <taxon>Hexapoda</taxon>
        <taxon>Insecta</taxon>
        <taxon>Pterygota</taxon>
        <taxon>Neoptera</taxon>
        <taxon>Paraneoptera</taxon>
        <taxon>Thysanoptera</taxon>
        <taxon>Terebrantia</taxon>
        <taxon>Thripoidea</taxon>
        <taxon>Thripidae</taxon>
        <taxon>Frankliniella</taxon>
    </lineage>
</organism>
<sequence>MKRFSLGGLAKSQFPVFTLFAQRTCLRGAHAVSGQSAKAGGASGPGRHWAFETVRGHVLRTSVRRHHRVASRRDCMQLCLDQRDFVCRNKFCSAIEKVA</sequence>
<reference evidence="1" key="2">
    <citation type="journal article" date="2023" name="BMC Genomics">
        <title>Pest status, molecular evolution, and epigenetic factors derived from the genome assembly of Frankliniella fusca, a thysanopteran phytovirus vector.</title>
        <authorList>
            <person name="Catto M.A."/>
            <person name="Labadie P.E."/>
            <person name="Jacobson A.L."/>
            <person name="Kennedy G.G."/>
            <person name="Srinivasan R."/>
            <person name="Hunt B.G."/>
        </authorList>
    </citation>
    <scope>NUCLEOTIDE SEQUENCE</scope>
    <source>
        <strain evidence="1">PL_HMW_Pooled</strain>
    </source>
</reference>
<evidence type="ECO:0000313" key="2">
    <source>
        <dbReference type="Proteomes" id="UP001219518"/>
    </source>
</evidence>
<keyword evidence="2" id="KW-1185">Reference proteome</keyword>
<comment type="caution">
    <text evidence="1">The sequence shown here is derived from an EMBL/GenBank/DDBJ whole genome shotgun (WGS) entry which is preliminary data.</text>
</comment>
<accession>A0AAE1L6Y6</accession>
<proteinExistence type="predicted"/>
<evidence type="ECO:0000313" key="1">
    <source>
        <dbReference type="EMBL" id="KAK3908901.1"/>
    </source>
</evidence>
<name>A0AAE1L6Y6_9NEOP</name>
<dbReference type="EMBL" id="JAHWGI010000083">
    <property type="protein sequence ID" value="KAK3908901.1"/>
    <property type="molecule type" value="Genomic_DNA"/>
</dbReference>
<dbReference type="Proteomes" id="UP001219518">
    <property type="component" value="Unassembled WGS sequence"/>
</dbReference>
<dbReference type="AlphaFoldDB" id="A0AAE1L6Y6"/>
<reference evidence="1" key="1">
    <citation type="submission" date="2021-07" db="EMBL/GenBank/DDBJ databases">
        <authorList>
            <person name="Catto M.A."/>
            <person name="Jacobson A."/>
            <person name="Kennedy G."/>
            <person name="Labadie P."/>
            <person name="Hunt B.G."/>
            <person name="Srinivasan R."/>
        </authorList>
    </citation>
    <scope>NUCLEOTIDE SEQUENCE</scope>
    <source>
        <strain evidence="1">PL_HMW_Pooled</strain>
        <tissue evidence="1">Head</tissue>
    </source>
</reference>
<protein>
    <submittedName>
        <fullName evidence="1">Nitric oxide synthase, inducible</fullName>
    </submittedName>
</protein>
<dbReference type="SUPFAM" id="SSF57414">
    <property type="entry name" value="Hairpin loop containing domain-like"/>
    <property type="match status" value="1"/>
</dbReference>
<dbReference type="CDD" id="cd01099">
    <property type="entry name" value="PAN_AP_HGF"/>
    <property type="match status" value="1"/>
</dbReference>
<gene>
    <name evidence="1" type="ORF">KUF71_019157</name>
</gene>
<dbReference type="Gene3D" id="3.50.4.10">
    <property type="entry name" value="Hepatocyte Growth Factor"/>
    <property type="match status" value="1"/>
</dbReference>